<feature type="compositionally biased region" description="Basic and acidic residues" evidence="1">
    <location>
        <begin position="124"/>
        <end position="142"/>
    </location>
</feature>
<keyword evidence="3" id="KW-1185">Reference proteome</keyword>
<reference evidence="2 3" key="1">
    <citation type="journal article" date="2021" name="Elife">
        <title>Chloroplast acquisition without the gene transfer in kleptoplastic sea slugs, Plakobranchus ocellatus.</title>
        <authorList>
            <person name="Maeda T."/>
            <person name="Takahashi S."/>
            <person name="Yoshida T."/>
            <person name="Shimamura S."/>
            <person name="Takaki Y."/>
            <person name="Nagai Y."/>
            <person name="Toyoda A."/>
            <person name="Suzuki Y."/>
            <person name="Arimoto A."/>
            <person name="Ishii H."/>
            <person name="Satoh N."/>
            <person name="Nishiyama T."/>
            <person name="Hasebe M."/>
            <person name="Maruyama T."/>
            <person name="Minagawa J."/>
            <person name="Obokata J."/>
            <person name="Shigenobu S."/>
        </authorList>
    </citation>
    <scope>NUCLEOTIDE SEQUENCE [LARGE SCALE GENOMIC DNA]</scope>
</reference>
<feature type="compositionally biased region" description="Low complexity" evidence="1">
    <location>
        <begin position="564"/>
        <end position="581"/>
    </location>
</feature>
<name>A0AAV4D0I0_9GAST</name>
<feature type="compositionally biased region" description="Basic and acidic residues" evidence="1">
    <location>
        <begin position="610"/>
        <end position="623"/>
    </location>
</feature>
<evidence type="ECO:0000313" key="2">
    <source>
        <dbReference type="EMBL" id="GFO37721.1"/>
    </source>
</evidence>
<gene>
    <name evidence="2" type="ORF">PoB_006422600</name>
</gene>
<feature type="region of interest" description="Disordered" evidence="1">
    <location>
        <begin position="993"/>
        <end position="1017"/>
    </location>
</feature>
<feature type="compositionally biased region" description="Basic and acidic residues" evidence="1">
    <location>
        <begin position="697"/>
        <end position="718"/>
    </location>
</feature>
<feature type="compositionally biased region" description="Basic and acidic residues" evidence="1">
    <location>
        <begin position="526"/>
        <end position="536"/>
    </location>
</feature>
<feature type="compositionally biased region" description="Basic and acidic residues" evidence="1">
    <location>
        <begin position="384"/>
        <end position="401"/>
    </location>
</feature>
<feature type="compositionally biased region" description="Low complexity" evidence="1">
    <location>
        <begin position="2176"/>
        <end position="2192"/>
    </location>
</feature>
<feature type="compositionally biased region" description="Polar residues" evidence="1">
    <location>
        <begin position="1849"/>
        <end position="1863"/>
    </location>
</feature>
<feature type="compositionally biased region" description="Basic and acidic residues" evidence="1">
    <location>
        <begin position="1382"/>
        <end position="1393"/>
    </location>
</feature>
<feature type="compositionally biased region" description="Polar residues" evidence="1">
    <location>
        <begin position="233"/>
        <end position="257"/>
    </location>
</feature>
<dbReference type="Proteomes" id="UP000735302">
    <property type="component" value="Unassembled WGS sequence"/>
</dbReference>
<feature type="region of interest" description="Disordered" evidence="1">
    <location>
        <begin position="662"/>
        <end position="739"/>
    </location>
</feature>
<accession>A0AAV4D0I0</accession>
<feature type="compositionally biased region" description="Low complexity" evidence="1">
    <location>
        <begin position="2096"/>
        <end position="2115"/>
    </location>
</feature>
<feature type="compositionally biased region" description="Polar residues" evidence="1">
    <location>
        <begin position="1145"/>
        <end position="1170"/>
    </location>
</feature>
<feature type="compositionally biased region" description="Basic and acidic residues" evidence="1">
    <location>
        <begin position="1683"/>
        <end position="1697"/>
    </location>
</feature>
<feature type="region of interest" description="Disordered" evidence="1">
    <location>
        <begin position="1327"/>
        <end position="1350"/>
    </location>
</feature>
<feature type="compositionally biased region" description="Polar residues" evidence="1">
    <location>
        <begin position="539"/>
        <end position="549"/>
    </location>
</feature>
<feature type="compositionally biased region" description="Basic and acidic residues" evidence="1">
    <location>
        <begin position="2334"/>
        <end position="2348"/>
    </location>
</feature>
<evidence type="ECO:0000313" key="3">
    <source>
        <dbReference type="Proteomes" id="UP000735302"/>
    </source>
</evidence>
<feature type="region of interest" description="Disordered" evidence="1">
    <location>
        <begin position="768"/>
        <end position="787"/>
    </location>
</feature>
<feature type="region of interest" description="Disordered" evidence="1">
    <location>
        <begin position="2202"/>
        <end position="2240"/>
    </location>
</feature>
<evidence type="ECO:0000256" key="1">
    <source>
        <dbReference type="SAM" id="MobiDB-lite"/>
    </source>
</evidence>
<sequence>MLSDSNNTGLDPEDPDVTLRPSDHQLCRSESCTRSCNPNISTLSSKEVNSLFNFRSKSTPGCGSKSRLTKSRTLQFFPPRTFPCENASNPGQLTCNEVNKTHGPRQRPISVSKLLRLRSSSRSRSREPGNVKSSRSREKITRLTESPVRKKQALKPVVDTISSKLRRTAAQASHKKVENTPEPPTQVSSVPPHKRRRRSLSRQASNLSPTRGIPSTKPESQMPPTKSKGAIPVNSSRETSPSFQKLGLANSTKQKAPSSRKGKNREGDLKFPIGSVVKVKLVPPELVYPDILCGPPKSYSPKKLPKQFSTHHEAKTTTHFRNQSVKIPNDLYRCSGNKDTGRNRRSRSSVCLAAKLKERSKTCLSRRLRKNCSSALKKQRRSHKNDGSRGDKTRSATKEQEETFSFFRNAEQPEPVTCPRFKTKRPKDLCHHNCGAPSSLTGEDDSCSCCLNENSTESFYFCSSDNDEDIEDDCNVAADDDDDGDDEEVNTDDDNKDNEDFDDKSELGAISSEASKGEQSANSHTDNVDLKGKDDSINEEANVSKSSENIPDAHELLGYPVCKSLSNSETETSSESCSDNSQPGEVDMADTAENFPTDSKPTEVANDGPFNDKDEKGRFKTDTRPQFFSSNEECCCQDGREPKLTVKEMVRCVQARFSLSQPGCSRCTATGNNPQTPQAPPPKRRLIQWLPHANHQAKHEPLDEDRDLASHDSPERPKPRPRKIAVVPQSGPESSEPMTGILSRNFESLKPNISVKNRSIRNMTEKLVEERDEDKRKVSPPGKETDFAHISKARTPTVEKNASLGSETANNFIQDPTCSLQSYEACAEQGNTSSTMKGSVIIDESAYQDINIMNNQRSQLQVLMLNDSSMLEVATAANNGGTSTSSSEEPATHSIDLSIFHHRADTFSIEQVQGPMVGQSGKDKNALKQQHKPFDKTDVPSSALDENLKIREIQKQTRILQSNTSSEIIQNHQKSDRNLKLTSSIQYQKVVTDNETLTDSVEDSPPNQSESMNDSQSKILRTAQEKPLVSQQEQFHWAEAFEKAKLAMKKMRSRSLSPAQVRAKINWLVEKGKLSLTNAIKSWSSIDNSETDVNLDACKMQTSRHLASDASEPQAGPSETSLSNTTSSATRLQGDSHEPIYCLSISHTSPSSRRRSGCSTNLHRGSSPYSVHSPGAVEESCKTLTATDSSRGDDHFSCRRAGTGCDFPDLSNVPPDGKDLCQAKLAFDRNRADKADIMLGSADRGATAGPHLPRGEAAILGTLTFPSPLCSIRTRSPVLESILETDSVSEGGGYNLLCDACNDGDDISDSTRVDDLPCERLDTSDANMWERELPRKHHQGQGPEEGTGGKVQLETSSCLIPFENEQSLPHAEVPTRASVSDCSRDTRHEHEDGSGTEDSNAILPPAPLKTQSLVNACEAGHSESAITDMMALISQEANIKRYPSFPDLTDLEDDVACEPGGTLDLLGGKESFTAIQTMLELDKDEGDVNVCTVNKSEIVHEHSVQKVDPVTGSEATHKSLGKGSTFVKKLDEEGPSVTHKVVIDTTGQDGGSSTPVHPGLLDNKMIPEYSHDFPENRVQKPAGEAGAVIGTALLPMNCFNADGCDDQLFHKEIRAEEDASLSKSVSPENLGQHLSNEIDSQHIELPSPPAHSPSEGSSFSSDSNTNLSGSVHESSIDCEEDSSDRKNDRSLQTRERQTNAPLYVAFEGEGAMTETVSENSEFIIPCTKEKITNLYEGYRVGCHIESLKFNQTSKQNEVNSANKPVAAIKPHSDGDQSDLPLQLTFEDYKPCQETGYETGVKTVAKGSTRNSDSCEKVQSSEEFAVSPNSPNENPCNTDDMLPCVEDQDSSLSGIQAISGSSGRESPVKEAAPISEIKPGDVSNVSRRAPLPPPRDGGKGYAPSRVPCKLHCEIIQSENKTKCSEPESSQGNTEDNAEATAFEEALEGALEHTTTKGRDDLRNFDEKDVSSCNSIGSDIAGNGELAQDVVHQGLSASCDLDTESEDSSSESGGLDESKVNFLLNEDSGCDLDLSVNSQSKSHRSFSTDEEKSSGGGETVPLPCDVELKRKRKKISKHLQSGEGPSPQPDKSIKTGILSGSRSGSGSSSRALSGQSSPDLNAASGSHPVLTSRVATVQGQGPPRAALAQRAGSLSAGQVRKEIKWDDEISCGDLEEISTQSSSELSSNRCNSCSQSKLSKSQPAASTVCGCKDSRERTQAQSGGAKKYTSRVLRSPPPPNMNNFDLRSYLTETAKAHTKKVSALTRVSRSSAADSSRRLVLCEGSPRLDVWEGNLIAQEEYEGISGLLETYVEGDRKAGSVLENPISAPSSFNETLGERRGETHTSVQDTDRERLAETLPIPSIQVDVDVGEVSVPVSTEQAELRLSEERGENVTSSCLVHSPPAFYAQPISCRGATACDDSAWSISSPLENQAMSGMSRSHGQESPGTITSSPKPFLALSPRLCSQDQSSLLDPPTPADEGTTNGANFGHPSPVSSDTCCQVKCPSSEYLPSSYQQHHVPPASSLSSSLGDLRRVHLRCGLHSCTEKRGGRRGGLDFPSRLSQRVHTTGLRTTPAYSFLSRSQAHLDRCDRLIERSSGIIRRSEEVLTVSRQQMEETMMKLSLMSSTNSAGASTLT</sequence>
<feature type="region of interest" description="Disordered" evidence="1">
    <location>
        <begin position="117"/>
        <end position="268"/>
    </location>
</feature>
<proteinExistence type="predicted"/>
<feature type="region of interest" description="Disordered" evidence="1">
    <location>
        <begin position="374"/>
        <end position="408"/>
    </location>
</feature>
<feature type="region of interest" description="Disordered" evidence="1">
    <location>
        <begin position="472"/>
        <end position="624"/>
    </location>
</feature>
<feature type="compositionally biased region" description="Basic and acidic residues" evidence="1">
    <location>
        <begin position="921"/>
        <end position="938"/>
    </location>
</feature>
<comment type="caution">
    <text evidence="2">The sequence shown here is derived from an EMBL/GenBank/DDBJ whole genome shotgun (WGS) entry which is preliminary data.</text>
</comment>
<feature type="region of interest" description="Disordered" evidence="1">
    <location>
        <begin position="2432"/>
        <end position="2451"/>
    </location>
</feature>
<feature type="region of interest" description="Disordered" evidence="1">
    <location>
        <begin position="2176"/>
        <end position="2195"/>
    </location>
</feature>
<feature type="compositionally biased region" description="Acidic residues" evidence="1">
    <location>
        <begin position="472"/>
        <end position="503"/>
    </location>
</feature>
<feature type="region of interest" description="Disordered" evidence="1">
    <location>
        <begin position="2320"/>
        <end position="2348"/>
    </location>
</feature>
<feature type="region of interest" description="Disordered" evidence="1">
    <location>
        <begin position="1104"/>
        <end position="1176"/>
    </location>
</feature>
<feature type="region of interest" description="Disordered" evidence="1">
    <location>
        <begin position="2031"/>
        <end position="2157"/>
    </location>
</feature>
<feature type="compositionally biased region" description="Polar residues" evidence="1">
    <location>
        <begin position="512"/>
        <end position="525"/>
    </location>
</feature>
<feature type="compositionally biased region" description="Polar residues" evidence="1">
    <location>
        <begin position="1820"/>
        <end position="1836"/>
    </location>
</feature>
<feature type="compositionally biased region" description="Polar residues" evidence="1">
    <location>
        <begin position="1117"/>
        <end position="1133"/>
    </location>
</feature>
<feature type="region of interest" description="Disordered" evidence="1">
    <location>
        <begin position="1"/>
        <end position="22"/>
    </location>
</feature>
<feature type="region of interest" description="Disordered" evidence="1">
    <location>
        <begin position="1365"/>
        <end position="1405"/>
    </location>
</feature>
<feature type="compositionally biased region" description="Low complexity" evidence="1">
    <location>
        <begin position="1652"/>
        <end position="1670"/>
    </location>
</feature>
<organism evidence="2 3">
    <name type="scientific">Plakobranchus ocellatus</name>
    <dbReference type="NCBI Taxonomy" id="259542"/>
    <lineage>
        <taxon>Eukaryota</taxon>
        <taxon>Metazoa</taxon>
        <taxon>Spiralia</taxon>
        <taxon>Lophotrochozoa</taxon>
        <taxon>Mollusca</taxon>
        <taxon>Gastropoda</taxon>
        <taxon>Heterobranchia</taxon>
        <taxon>Euthyneura</taxon>
        <taxon>Panpulmonata</taxon>
        <taxon>Sacoglossa</taxon>
        <taxon>Placobranchoidea</taxon>
        <taxon>Plakobranchidae</taxon>
        <taxon>Plakobranchus</taxon>
    </lineage>
</organism>
<protein>
    <submittedName>
        <fullName evidence="2">Uncharacterized protein</fullName>
    </submittedName>
</protein>
<dbReference type="EMBL" id="BLXT01007302">
    <property type="protein sequence ID" value="GFO37721.1"/>
    <property type="molecule type" value="Genomic_DNA"/>
</dbReference>
<feature type="region of interest" description="Disordered" evidence="1">
    <location>
        <begin position="2465"/>
        <end position="2489"/>
    </location>
</feature>
<feature type="compositionally biased region" description="Polar residues" evidence="1">
    <location>
        <begin position="662"/>
        <end position="676"/>
    </location>
</feature>
<feature type="region of interest" description="Disordered" evidence="1">
    <location>
        <begin position="1802"/>
        <end position="1901"/>
    </location>
</feature>
<feature type="region of interest" description="Disordered" evidence="1">
    <location>
        <begin position="1642"/>
        <end position="1698"/>
    </location>
</feature>
<feature type="region of interest" description="Disordered" evidence="1">
    <location>
        <begin position="917"/>
        <end position="941"/>
    </location>
</feature>